<dbReference type="CDD" id="cd01580">
    <property type="entry name" value="AcnA_IRP_Swivel"/>
    <property type="match status" value="1"/>
</dbReference>
<feature type="domain" description="Aconitase/3-isopropylmalate dehydratase large subunit alpha/beta/alpha" evidence="17">
    <location>
        <begin position="71"/>
        <end position="562"/>
    </location>
</feature>
<dbReference type="EMBL" id="SDPT01000002">
    <property type="protein sequence ID" value="RXZ31861.1"/>
    <property type="molecule type" value="Genomic_DNA"/>
</dbReference>
<dbReference type="FunFam" id="3.30.499.10:FF:000020">
    <property type="entry name" value="Aconitate hydratase A"/>
    <property type="match status" value="1"/>
</dbReference>
<organism evidence="19 20">
    <name type="scientific">Sphingomonas desiccabilis</name>
    <dbReference type="NCBI Taxonomy" id="429134"/>
    <lineage>
        <taxon>Bacteria</taxon>
        <taxon>Pseudomonadati</taxon>
        <taxon>Pseudomonadota</taxon>
        <taxon>Alphaproteobacteria</taxon>
        <taxon>Sphingomonadales</taxon>
        <taxon>Sphingomonadaceae</taxon>
        <taxon>Sphingomonas</taxon>
    </lineage>
</organism>
<dbReference type="PRINTS" id="PR00415">
    <property type="entry name" value="ACONITASE"/>
</dbReference>
<dbReference type="InterPro" id="IPR044137">
    <property type="entry name" value="AcnA_IRP_Swivel"/>
</dbReference>
<evidence type="ECO:0000256" key="2">
    <source>
        <dbReference type="ARBA" id="ARBA00001966"/>
    </source>
</evidence>
<evidence type="ECO:0000256" key="8">
    <source>
        <dbReference type="ARBA" id="ARBA00022485"/>
    </source>
</evidence>
<dbReference type="PANTHER" id="PTHR11670">
    <property type="entry name" value="ACONITASE/IRON-RESPONSIVE ELEMENT FAMILY MEMBER"/>
    <property type="match status" value="1"/>
</dbReference>
<comment type="function">
    <text evidence="3">Involved in the catabolism of short chain fatty acids (SCFA) via the tricarboxylic acid (TCA)(acetyl degradation route) and probably the 2-methylcitrate cycle I (propionate degradation route). Catalyzes the reversible isomerization of citrate to isocitrate via cis-aconitate. Could catalyze the hydration of 2-methyl-cis-aconitate to yield (2R,3S)-2-methylisocitrate. The apo form of AcnA functions as a RNA-binding regulatory protein.</text>
</comment>
<dbReference type="InterPro" id="IPR006249">
    <property type="entry name" value="Aconitase/IRP2"/>
</dbReference>
<dbReference type="InterPro" id="IPR000573">
    <property type="entry name" value="AconitaseA/IPMdHydase_ssu_swvl"/>
</dbReference>
<comment type="pathway">
    <text evidence="5">Organic acid metabolism; propanoate degradation.</text>
</comment>
<dbReference type="Gene3D" id="3.30.499.10">
    <property type="entry name" value="Aconitase, domain 3"/>
    <property type="match status" value="2"/>
</dbReference>
<dbReference type="SUPFAM" id="SSF53732">
    <property type="entry name" value="Aconitase iron-sulfur domain"/>
    <property type="match status" value="1"/>
</dbReference>
<evidence type="ECO:0000256" key="9">
    <source>
        <dbReference type="ARBA" id="ARBA00022532"/>
    </source>
</evidence>
<dbReference type="Gene3D" id="3.20.19.10">
    <property type="entry name" value="Aconitase, domain 4"/>
    <property type="match status" value="1"/>
</dbReference>
<dbReference type="PROSITE" id="PS01244">
    <property type="entry name" value="ACONITASE_2"/>
    <property type="match status" value="1"/>
</dbReference>
<evidence type="ECO:0000259" key="18">
    <source>
        <dbReference type="Pfam" id="PF00694"/>
    </source>
</evidence>
<keyword evidence="13 16" id="KW-0411">Iron-sulfur</keyword>
<evidence type="ECO:0000256" key="12">
    <source>
        <dbReference type="ARBA" id="ARBA00023004"/>
    </source>
</evidence>
<dbReference type="PROSITE" id="PS00450">
    <property type="entry name" value="ACONITASE_1"/>
    <property type="match status" value="1"/>
</dbReference>
<evidence type="ECO:0000256" key="3">
    <source>
        <dbReference type="ARBA" id="ARBA00002737"/>
    </source>
</evidence>
<evidence type="ECO:0000256" key="6">
    <source>
        <dbReference type="ARBA" id="ARBA00007185"/>
    </source>
</evidence>
<dbReference type="CDD" id="cd01586">
    <property type="entry name" value="AcnA_IRP"/>
    <property type="match status" value="1"/>
</dbReference>
<feature type="domain" description="Aconitase A/isopropylmalate dehydratase small subunit swivel" evidence="18">
    <location>
        <begin position="692"/>
        <end position="817"/>
    </location>
</feature>
<reference evidence="19 20" key="1">
    <citation type="submission" date="2019-01" db="EMBL/GenBank/DDBJ databases">
        <title>Sphingomonas mucosissima sp. nov. and Sphingomonas desiccabilis sp. nov., from biological soil crusts in the Colorado Plateau, USA.</title>
        <authorList>
            <person name="Zhu D."/>
        </authorList>
    </citation>
    <scope>NUCLEOTIDE SEQUENCE [LARGE SCALE GENOMIC DNA]</scope>
    <source>
        <strain evidence="19 20">CP1D</strain>
    </source>
</reference>
<dbReference type="FunFam" id="3.30.499.10:FF:000002">
    <property type="entry name" value="Aconitate hydratase"/>
    <property type="match status" value="1"/>
</dbReference>
<evidence type="ECO:0000256" key="10">
    <source>
        <dbReference type="ARBA" id="ARBA00022723"/>
    </source>
</evidence>
<dbReference type="RefSeq" id="WP_129342093.1">
    <property type="nucleotide sequence ID" value="NZ_JACIDD010000002.1"/>
</dbReference>
<dbReference type="NCBIfam" id="NF009520">
    <property type="entry name" value="PRK12881.1"/>
    <property type="match status" value="1"/>
</dbReference>
<dbReference type="Pfam" id="PF00330">
    <property type="entry name" value="Aconitase"/>
    <property type="match status" value="1"/>
</dbReference>
<evidence type="ECO:0000256" key="7">
    <source>
        <dbReference type="ARBA" id="ARBA00011245"/>
    </source>
</evidence>
<proteinExistence type="inferred from homology"/>
<keyword evidence="8 16" id="KW-0004">4Fe-4S</keyword>
<dbReference type="Pfam" id="PF00694">
    <property type="entry name" value="Aconitase_C"/>
    <property type="match status" value="1"/>
</dbReference>
<evidence type="ECO:0000256" key="13">
    <source>
        <dbReference type="ARBA" id="ARBA00023014"/>
    </source>
</evidence>
<dbReference type="InterPro" id="IPR001030">
    <property type="entry name" value="Acoase/IPM_deHydtase_lsu_aba"/>
</dbReference>
<dbReference type="FunFam" id="3.20.19.10:FF:000001">
    <property type="entry name" value="Aconitate hydratase"/>
    <property type="match status" value="1"/>
</dbReference>
<comment type="cofactor">
    <cofactor evidence="2">
        <name>[4Fe-4S] cluster</name>
        <dbReference type="ChEBI" id="CHEBI:49883"/>
    </cofactor>
</comment>
<dbReference type="SUPFAM" id="SSF52016">
    <property type="entry name" value="LeuD/IlvD-like"/>
    <property type="match status" value="1"/>
</dbReference>
<keyword evidence="9" id="KW-0816">Tricarboxylic acid cycle</keyword>
<comment type="pathway">
    <text evidence="4">Carbohydrate metabolism; tricarboxylic acid cycle; isocitrate from oxaloacetate: step 2/2.</text>
</comment>
<dbReference type="GO" id="GO:0003723">
    <property type="term" value="F:RNA binding"/>
    <property type="evidence" value="ECO:0007669"/>
    <property type="project" value="UniProtKB-KW"/>
</dbReference>
<dbReference type="Proteomes" id="UP000292347">
    <property type="component" value="Unassembled WGS sequence"/>
</dbReference>
<keyword evidence="14 16" id="KW-0456">Lyase</keyword>
<comment type="subunit">
    <text evidence="7">Monomer.</text>
</comment>
<evidence type="ECO:0000313" key="20">
    <source>
        <dbReference type="Proteomes" id="UP000292347"/>
    </source>
</evidence>
<comment type="caution">
    <text evidence="19">The sequence shown here is derived from an EMBL/GenBank/DDBJ whole genome shotgun (WGS) entry which is preliminary data.</text>
</comment>
<evidence type="ECO:0000313" key="19">
    <source>
        <dbReference type="EMBL" id="RXZ31861.1"/>
    </source>
</evidence>
<name>A0A4Q2ITX3_9SPHN</name>
<dbReference type="InterPro" id="IPR036008">
    <property type="entry name" value="Aconitase_4Fe-4S_dom"/>
</dbReference>
<evidence type="ECO:0000256" key="14">
    <source>
        <dbReference type="ARBA" id="ARBA00023239"/>
    </source>
</evidence>
<evidence type="ECO:0000256" key="1">
    <source>
        <dbReference type="ARBA" id="ARBA00000118"/>
    </source>
</evidence>
<dbReference type="InterPro" id="IPR018136">
    <property type="entry name" value="Aconitase_4Fe-4S_BS"/>
</dbReference>
<dbReference type="GO" id="GO:0051539">
    <property type="term" value="F:4 iron, 4 sulfur cluster binding"/>
    <property type="evidence" value="ECO:0007669"/>
    <property type="project" value="UniProtKB-KW"/>
</dbReference>
<comment type="catalytic activity">
    <reaction evidence="15 16">
        <text>citrate = D-threo-isocitrate</text>
        <dbReference type="Rhea" id="RHEA:10336"/>
        <dbReference type="ChEBI" id="CHEBI:15562"/>
        <dbReference type="ChEBI" id="CHEBI:16947"/>
        <dbReference type="EC" id="4.2.1.3"/>
    </reaction>
</comment>
<keyword evidence="10" id="KW-0479">Metal-binding</keyword>
<dbReference type="InterPro" id="IPR015931">
    <property type="entry name" value="Acnase/IPM_dHydase_lsu_aba_1/3"/>
</dbReference>
<comment type="similarity">
    <text evidence="6 16">Belongs to the aconitase/IPM isomerase family.</text>
</comment>
<sequence>MTAIGQDTLGTRDTLTVGSKSYSYYSLAKASEKLGDISRLPFSMKVLLENMLRFEDGTTVTSADAQAIVDWQKDARSDREIQYRPARVLMQDFTGVPCVVDLAAMRDAITKLGGDPAKINPQVPVHLVIDHSVMVDEFGTPKAFEQNVELEYQRNMERYEFLKWGSKALDNFQVVPPGTGICHQVNLEYIAQSVWSSQATDGATIAYPDTLVGTDSHTTMVNGLGVLGWGVGGIEAEAAMLGQPVSMLIPEVVGFKLTGALKEGITATDLVLTVTQMLRAKGVVGRFVEFYGPGLSSMTLADRATIANMAPEYGATCGFFPIDEKTIDYMRLTARPEEVIALTEAYAKANGFWHEAGREDPIFTDTLELDMGSVVPSLAGPKRPQDRVSLNKVDEVFNGDLTKLYKKEQPERVAVEGKDHDIGDGDVVIAAITSCTNTSNPSVLVAAGLVARKARALGLSPKPWVKTSLAPGSQVVTDYLNKAGLTEDLDAIGFNLVGYGCTTCIGNSGPLAAPISQAINGNDIVAASVLSGNRNFEGRVSADVRANFLASPPLVVAYALKGTVTEDLMETPIGQGSDGQDVFLKDIWPTNQEVADLMAANIDDEMFRSRYGNVYAGDAHWSAISVEGSDTYNWPSSSTYIHNPPYFQGMSMTPAPVADIIEAKPLAILGDSITTDHISPAGSIKADSPAGTFLQEHQVARKDFNSYGARRGNDEVMVRGTFANIRIKNEMVPGVEGGMTQYEGEVMPIYDAAMRHKADGTPLVVVAGKEYGTGSSRDWAAKGTNLLGVRAVIAESFERIHRSNLVGMGVLPLQFAEGVTRQSLDLKGDETFTIQNVAGLRPRQDVEVTLVRADGTTETFQTRCRIDTVNELEYFLNGGILHYVLRKLAA</sequence>
<keyword evidence="20" id="KW-1185">Reference proteome</keyword>
<dbReference type="AlphaFoldDB" id="A0A4Q2ITX3"/>
<dbReference type="Gene3D" id="6.10.190.10">
    <property type="match status" value="1"/>
</dbReference>
<keyword evidence="11" id="KW-0694">RNA-binding</keyword>
<dbReference type="NCBIfam" id="NF006757">
    <property type="entry name" value="PRK09277.1"/>
    <property type="match status" value="1"/>
</dbReference>
<evidence type="ECO:0000256" key="5">
    <source>
        <dbReference type="ARBA" id="ARBA00005026"/>
    </source>
</evidence>
<comment type="function">
    <text evidence="16">Catalyzes the isomerization of citrate to isocitrate via cis-aconitate.</text>
</comment>
<dbReference type="OrthoDB" id="9764318at2"/>
<gene>
    <name evidence="19" type="primary">acnA</name>
    <name evidence="19" type="ORF">EO081_11745</name>
</gene>
<evidence type="ECO:0000256" key="15">
    <source>
        <dbReference type="ARBA" id="ARBA00023501"/>
    </source>
</evidence>
<dbReference type="EC" id="4.2.1.3" evidence="16"/>
<evidence type="ECO:0000256" key="16">
    <source>
        <dbReference type="RuleBase" id="RU361275"/>
    </source>
</evidence>
<dbReference type="GO" id="GO:0003994">
    <property type="term" value="F:aconitate hydratase activity"/>
    <property type="evidence" value="ECO:0007669"/>
    <property type="project" value="UniProtKB-EC"/>
</dbReference>
<dbReference type="GO" id="GO:0047456">
    <property type="term" value="F:2-methylisocitrate dehydratase activity"/>
    <property type="evidence" value="ECO:0007669"/>
    <property type="project" value="UniProtKB-EC"/>
</dbReference>
<dbReference type="GO" id="GO:0046872">
    <property type="term" value="F:metal ion binding"/>
    <property type="evidence" value="ECO:0007669"/>
    <property type="project" value="UniProtKB-KW"/>
</dbReference>
<evidence type="ECO:0000256" key="11">
    <source>
        <dbReference type="ARBA" id="ARBA00022884"/>
    </source>
</evidence>
<dbReference type="InterPro" id="IPR015928">
    <property type="entry name" value="Aconitase/3IPM_dehydase_swvl"/>
</dbReference>
<keyword evidence="12 16" id="KW-0408">Iron</keyword>
<evidence type="ECO:0000256" key="4">
    <source>
        <dbReference type="ARBA" id="ARBA00004717"/>
    </source>
</evidence>
<dbReference type="GO" id="GO:0006099">
    <property type="term" value="P:tricarboxylic acid cycle"/>
    <property type="evidence" value="ECO:0007669"/>
    <property type="project" value="UniProtKB-UniPathway"/>
</dbReference>
<protein>
    <recommendedName>
        <fullName evidence="16">Aconitate hydratase</fullName>
        <shortName evidence="16">Aconitase</shortName>
        <ecNumber evidence="16">4.2.1.3</ecNumber>
    </recommendedName>
</protein>
<dbReference type="UniPathway" id="UPA00223">
    <property type="reaction ID" value="UER00718"/>
</dbReference>
<evidence type="ECO:0000259" key="17">
    <source>
        <dbReference type="Pfam" id="PF00330"/>
    </source>
</evidence>
<accession>A0A4Q2ITX3</accession>
<comment type="catalytic activity">
    <reaction evidence="1">
        <text>(2S,3R)-3-hydroxybutane-1,2,3-tricarboxylate = 2-methyl-cis-aconitate + H2O</text>
        <dbReference type="Rhea" id="RHEA:17941"/>
        <dbReference type="ChEBI" id="CHEBI:15377"/>
        <dbReference type="ChEBI" id="CHEBI:57429"/>
        <dbReference type="ChEBI" id="CHEBI:57872"/>
        <dbReference type="EC" id="4.2.1.99"/>
    </reaction>
</comment>
<dbReference type="NCBIfam" id="TIGR01341">
    <property type="entry name" value="aconitase_1"/>
    <property type="match status" value="1"/>
</dbReference>